<evidence type="ECO:0000313" key="3">
    <source>
        <dbReference type="Proteomes" id="UP000008718"/>
    </source>
</evidence>
<organism evidence="2 3">
    <name type="scientific">Paludibacter propionicigenes (strain DSM 17365 / JCM 13257 / WB4)</name>
    <dbReference type="NCBI Taxonomy" id="694427"/>
    <lineage>
        <taxon>Bacteria</taxon>
        <taxon>Pseudomonadati</taxon>
        <taxon>Bacteroidota</taxon>
        <taxon>Bacteroidia</taxon>
        <taxon>Bacteroidales</taxon>
        <taxon>Paludibacteraceae</taxon>
        <taxon>Paludibacter</taxon>
    </lineage>
</organism>
<dbReference type="Proteomes" id="UP000008718">
    <property type="component" value="Chromosome"/>
</dbReference>
<dbReference type="GO" id="GO:0004519">
    <property type="term" value="F:endonuclease activity"/>
    <property type="evidence" value="ECO:0007669"/>
    <property type="project" value="InterPro"/>
</dbReference>
<accession>E4T850</accession>
<dbReference type="EMBL" id="CP002345">
    <property type="protein sequence ID" value="ADQ80894.1"/>
    <property type="molecule type" value="Genomic_DNA"/>
</dbReference>
<proteinExistence type="predicted"/>
<dbReference type="AlphaFoldDB" id="E4T850"/>
<dbReference type="GO" id="GO:0003676">
    <property type="term" value="F:nucleic acid binding"/>
    <property type="evidence" value="ECO:0007669"/>
    <property type="project" value="InterPro"/>
</dbReference>
<protein>
    <recommendedName>
        <fullName evidence="1">HNH domain-containing protein</fullName>
    </recommendedName>
</protein>
<dbReference type="Pfam" id="PF01844">
    <property type="entry name" value="HNH"/>
    <property type="match status" value="1"/>
</dbReference>
<dbReference type="RefSeq" id="WP_013446263.1">
    <property type="nucleotide sequence ID" value="NC_014734.1"/>
</dbReference>
<evidence type="ECO:0000313" key="2">
    <source>
        <dbReference type="EMBL" id="ADQ80894.1"/>
    </source>
</evidence>
<dbReference type="PANTHER" id="PTHR33427">
    <property type="entry name" value="HNH ENDONUCLEASE"/>
    <property type="match status" value="1"/>
</dbReference>
<dbReference type="InterPro" id="IPR002711">
    <property type="entry name" value="HNH"/>
</dbReference>
<evidence type="ECO:0000259" key="1">
    <source>
        <dbReference type="Pfam" id="PF01844"/>
    </source>
</evidence>
<dbReference type="PANTHER" id="PTHR33427:SF1">
    <property type="entry name" value="F6A14.21 PROTEIN"/>
    <property type="match status" value="1"/>
</dbReference>
<dbReference type="GO" id="GO:0008270">
    <property type="term" value="F:zinc ion binding"/>
    <property type="evidence" value="ECO:0007669"/>
    <property type="project" value="InterPro"/>
</dbReference>
<dbReference type="HOGENOM" id="CLU_157055_0_0_10"/>
<sequence>MVRRHNTDRNGNSWSEATKKVVWNKGAIIPGYPSEVWRSDKCGKVMKYSEHGNRSSDYGWEIDHITPVAYGGSDDLNNLQPLNWSNNVDKSDKLYWTCPR</sequence>
<dbReference type="eggNOG" id="COG1403">
    <property type="taxonomic scope" value="Bacteria"/>
</dbReference>
<dbReference type="CDD" id="cd00085">
    <property type="entry name" value="HNHc"/>
    <property type="match status" value="1"/>
</dbReference>
<dbReference type="InterPro" id="IPR003615">
    <property type="entry name" value="HNH_nuc"/>
</dbReference>
<reference evidence="2 3" key="2">
    <citation type="journal article" date="2011" name="Stand. Genomic Sci.">
        <title>Complete genome sequence of Paludibacter propionicigenes type strain (WB4).</title>
        <authorList>
            <person name="Gronow S."/>
            <person name="Munk C."/>
            <person name="Lapidus A."/>
            <person name="Nolan M."/>
            <person name="Lucas S."/>
            <person name="Hammon N."/>
            <person name="Deshpande S."/>
            <person name="Cheng J.F."/>
            <person name="Tapia R."/>
            <person name="Han C."/>
            <person name="Goodwin L."/>
            <person name="Pitluck S."/>
            <person name="Liolios K."/>
            <person name="Ivanova N."/>
            <person name="Mavromatis K."/>
            <person name="Mikhailova N."/>
            <person name="Pati A."/>
            <person name="Chen A."/>
            <person name="Palaniappan K."/>
            <person name="Land M."/>
            <person name="Hauser L."/>
            <person name="Chang Y.J."/>
            <person name="Jeffries C.D."/>
            <person name="Brambilla E."/>
            <person name="Rohde M."/>
            <person name="Goker M."/>
            <person name="Detter J.C."/>
            <person name="Woyke T."/>
            <person name="Bristow J."/>
            <person name="Eisen J.A."/>
            <person name="Markowitz V."/>
            <person name="Hugenholtz P."/>
            <person name="Kyrpides N.C."/>
            <person name="Klenk H.P."/>
        </authorList>
    </citation>
    <scope>NUCLEOTIDE SEQUENCE [LARGE SCALE GENOMIC DNA]</scope>
    <source>
        <strain evidence="3">DSM 17365 / JCM 13257 / WB4</strain>
    </source>
</reference>
<name>E4T850_PALPW</name>
<reference key="1">
    <citation type="submission" date="2010-11" db="EMBL/GenBank/DDBJ databases">
        <title>The complete genome of Paludibacter propionicigenes DSM 17365.</title>
        <authorList>
            <consortium name="US DOE Joint Genome Institute (JGI-PGF)"/>
            <person name="Lucas S."/>
            <person name="Copeland A."/>
            <person name="Lapidus A."/>
            <person name="Bruce D."/>
            <person name="Goodwin L."/>
            <person name="Pitluck S."/>
            <person name="Kyrpides N."/>
            <person name="Mavromatis K."/>
            <person name="Ivanova N."/>
            <person name="Munk A.C."/>
            <person name="Brettin T."/>
            <person name="Detter J.C."/>
            <person name="Han C."/>
            <person name="Tapia R."/>
            <person name="Land M."/>
            <person name="Hauser L."/>
            <person name="Markowitz V."/>
            <person name="Cheng J.-F."/>
            <person name="Hugenholtz P."/>
            <person name="Woyke T."/>
            <person name="Wu D."/>
            <person name="Gronow S."/>
            <person name="Wellnitz S."/>
            <person name="Brambilla E."/>
            <person name="Klenk H.-P."/>
            <person name="Eisen J.A."/>
        </authorList>
    </citation>
    <scope>NUCLEOTIDE SEQUENCE</scope>
    <source>
        <strain>WB4</strain>
    </source>
</reference>
<keyword evidence="3" id="KW-1185">Reference proteome</keyword>
<gene>
    <name evidence="2" type="ordered locus">Palpr_2764</name>
</gene>
<dbReference type="STRING" id="694427.Palpr_2764"/>
<dbReference type="OrthoDB" id="9802901at2"/>
<feature type="domain" description="HNH" evidence="1">
    <location>
        <begin position="49"/>
        <end position="92"/>
    </location>
</feature>
<dbReference type="KEGG" id="ppn:Palpr_2764"/>
<dbReference type="Gene3D" id="1.10.30.50">
    <property type="match status" value="1"/>
</dbReference>